<keyword evidence="3 9" id="KW-0479">Metal-binding</keyword>
<dbReference type="AlphaFoldDB" id="A0A7R9L6T6"/>
<dbReference type="Gene3D" id="3.40.390.10">
    <property type="entry name" value="Collagenase (Catalytic Domain)"/>
    <property type="match status" value="1"/>
</dbReference>
<dbReference type="InterPro" id="IPR001818">
    <property type="entry name" value="Pept_M10_metallopeptidase"/>
</dbReference>
<evidence type="ECO:0000313" key="14">
    <source>
        <dbReference type="Proteomes" id="UP000759131"/>
    </source>
</evidence>
<dbReference type="PIRSF" id="PIRSF001191">
    <property type="entry name" value="Peptidase_M10A_matrix"/>
    <property type="match status" value="1"/>
</dbReference>
<evidence type="ECO:0000256" key="6">
    <source>
        <dbReference type="ARBA" id="ARBA00022833"/>
    </source>
</evidence>
<keyword evidence="7" id="KW-0482">Metalloprotease</keyword>
<feature type="binding site" evidence="9">
    <location>
        <position position="188"/>
    </location>
    <ligand>
        <name>Zn(2+)</name>
        <dbReference type="ChEBI" id="CHEBI:29105"/>
        <label>2</label>
        <note>catalytic</note>
    </ligand>
</feature>
<feature type="binding site" evidence="10">
    <location>
        <position position="141"/>
    </location>
    <ligand>
        <name>Zn(2+)</name>
        <dbReference type="ChEBI" id="CHEBI:29105"/>
        <label>1</label>
    </ligand>
</feature>
<dbReference type="SUPFAM" id="SSF55486">
    <property type="entry name" value="Metalloproteases ('zincins'), catalytic domain"/>
    <property type="match status" value="1"/>
</dbReference>
<dbReference type="Pfam" id="PF00045">
    <property type="entry name" value="Hemopexin"/>
    <property type="match status" value="2"/>
</dbReference>
<feature type="binding site" evidence="9">
    <location>
        <position position="198"/>
    </location>
    <ligand>
        <name>Zn(2+)</name>
        <dbReference type="ChEBI" id="CHEBI:29105"/>
        <label>2</label>
        <note>catalytic</note>
    </ligand>
</feature>
<keyword evidence="10" id="KW-0106">Calcium</keyword>
<dbReference type="PROSITE" id="PS51642">
    <property type="entry name" value="HEMOPEXIN_2"/>
    <property type="match status" value="2"/>
</dbReference>
<evidence type="ECO:0000256" key="8">
    <source>
        <dbReference type="PIRSR" id="PIRSR001191-1"/>
    </source>
</evidence>
<sequence length="362" mass="41044">MDTMLRMNKPRCGGKDMGEQRVEPNYMTLKAKIMNYLGLKLDELNAIGKFGKFKNRTKHHRTKRHTLAGSRWTITNITYKVTKYPTKFRSNADKHLIDDQIRKAFKVWSDVTPLIFTRMPASTPSRHVIIDIRWERGEHGDGDALDGAGKVLAHSYFPQYGGDAHFDDDEIWTVDSPEGSNVLVTAIHELGHSLGLDHSDVSDSLMNPVYPPYRTEWKLSQDDIRAAHILYGARPGVPEVPNICNNASISAMYKRNNSNAIFVFIDKHYWKIHSDEMTVDSEYPKPIHDLFPAIEGSIDAVIELPDASIYVFKGEDCYKYEGPQLAEGFPKRCKEIFDTLPAKVDAAICLNGVIYAFKGTVY</sequence>
<evidence type="ECO:0000256" key="11">
    <source>
        <dbReference type="PROSITE-ProRule" id="PRU01011"/>
    </source>
</evidence>
<evidence type="ECO:0000259" key="12">
    <source>
        <dbReference type="SMART" id="SM00235"/>
    </source>
</evidence>
<name>A0A7R9L6T6_9ACAR</name>
<keyword evidence="5" id="KW-0378">Hydrolase</keyword>
<dbReference type="InterPro" id="IPR006026">
    <property type="entry name" value="Peptidase_Metallo"/>
</dbReference>
<evidence type="ECO:0000256" key="7">
    <source>
        <dbReference type="ARBA" id="ARBA00023049"/>
    </source>
</evidence>
<evidence type="ECO:0000256" key="3">
    <source>
        <dbReference type="ARBA" id="ARBA00022723"/>
    </source>
</evidence>
<dbReference type="PANTHER" id="PTHR10201">
    <property type="entry name" value="MATRIX METALLOPROTEINASE"/>
    <property type="match status" value="1"/>
</dbReference>
<dbReference type="SMART" id="SM00235">
    <property type="entry name" value="ZnMc"/>
    <property type="match status" value="1"/>
</dbReference>
<feature type="domain" description="Peptidase metallopeptidase" evidence="12">
    <location>
        <begin position="68"/>
        <end position="233"/>
    </location>
</feature>
<dbReference type="SUPFAM" id="SSF50923">
    <property type="entry name" value="Hemopexin-like domain"/>
    <property type="match status" value="1"/>
</dbReference>
<keyword evidence="14" id="KW-1185">Reference proteome</keyword>
<feature type="binding site" evidence="10">
    <location>
        <position position="170"/>
    </location>
    <ligand>
        <name>Ca(2+)</name>
        <dbReference type="ChEBI" id="CHEBI:29108"/>
        <label>3</label>
    </ligand>
</feature>
<dbReference type="Gene3D" id="2.110.10.10">
    <property type="entry name" value="Hemopexin-like domain"/>
    <property type="match status" value="1"/>
</dbReference>
<dbReference type="GO" id="GO:0030574">
    <property type="term" value="P:collagen catabolic process"/>
    <property type="evidence" value="ECO:0007669"/>
    <property type="project" value="TreeGrafter"/>
</dbReference>
<feature type="binding site" evidence="10">
    <location>
        <position position="347"/>
    </location>
    <ligand>
        <name>Ca(2+)</name>
        <dbReference type="ChEBI" id="CHEBI:29108"/>
        <label>5</label>
    </ligand>
</feature>
<dbReference type="EMBL" id="OC873100">
    <property type="protein sequence ID" value="CAD7636152.1"/>
    <property type="molecule type" value="Genomic_DNA"/>
</dbReference>
<dbReference type="OrthoDB" id="406838at2759"/>
<dbReference type="CDD" id="cd04278">
    <property type="entry name" value="ZnMc_MMP"/>
    <property type="match status" value="1"/>
</dbReference>
<evidence type="ECO:0000256" key="2">
    <source>
        <dbReference type="ARBA" id="ARBA00022670"/>
    </source>
</evidence>
<dbReference type="InterPro" id="IPR036375">
    <property type="entry name" value="Hemopexin-like_dom_sf"/>
</dbReference>
<dbReference type="GO" id="GO:0008270">
    <property type="term" value="F:zinc ion binding"/>
    <property type="evidence" value="ECO:0007669"/>
    <property type="project" value="InterPro"/>
</dbReference>
<feature type="binding site" evidence="10">
    <location>
        <position position="167"/>
    </location>
    <ligand>
        <name>Ca(2+)</name>
        <dbReference type="ChEBI" id="CHEBI:29108"/>
        <label>3</label>
    </ligand>
</feature>
<feature type="binding site" evidence="10">
    <location>
        <position position="170"/>
    </location>
    <ligand>
        <name>Ca(2+)</name>
        <dbReference type="ChEBI" id="CHEBI:29108"/>
        <label>1</label>
    </ligand>
</feature>
<evidence type="ECO:0000256" key="4">
    <source>
        <dbReference type="ARBA" id="ARBA00022729"/>
    </source>
</evidence>
<organism evidence="13">
    <name type="scientific">Medioppia subpectinata</name>
    <dbReference type="NCBI Taxonomy" id="1979941"/>
    <lineage>
        <taxon>Eukaryota</taxon>
        <taxon>Metazoa</taxon>
        <taxon>Ecdysozoa</taxon>
        <taxon>Arthropoda</taxon>
        <taxon>Chelicerata</taxon>
        <taxon>Arachnida</taxon>
        <taxon>Acari</taxon>
        <taxon>Acariformes</taxon>
        <taxon>Sarcoptiformes</taxon>
        <taxon>Oribatida</taxon>
        <taxon>Brachypylina</taxon>
        <taxon>Oppioidea</taxon>
        <taxon>Oppiidae</taxon>
        <taxon>Medioppia</taxon>
    </lineage>
</organism>
<feature type="binding site" evidence="10">
    <location>
        <position position="163"/>
    </location>
    <ligand>
        <name>Ca(2+)</name>
        <dbReference type="ChEBI" id="CHEBI:29108"/>
        <label>2</label>
    </ligand>
</feature>
<dbReference type="Proteomes" id="UP000759131">
    <property type="component" value="Unassembled WGS sequence"/>
</dbReference>
<protein>
    <recommendedName>
        <fullName evidence="12">Peptidase metallopeptidase domain-containing protein</fullName>
    </recommendedName>
</protein>
<accession>A0A7R9L6T6</accession>
<feature type="binding site" evidence="10">
    <location>
        <position position="139"/>
    </location>
    <ligand>
        <name>Zn(2+)</name>
        <dbReference type="ChEBI" id="CHEBI:29105"/>
        <label>1</label>
    </ligand>
</feature>
<proteinExistence type="inferred from homology"/>
<dbReference type="GO" id="GO:0031012">
    <property type="term" value="C:extracellular matrix"/>
    <property type="evidence" value="ECO:0007669"/>
    <property type="project" value="InterPro"/>
</dbReference>
<evidence type="ECO:0000256" key="10">
    <source>
        <dbReference type="PIRSR" id="PIRSR621190-2"/>
    </source>
</evidence>
<dbReference type="InterPro" id="IPR018487">
    <property type="entry name" value="Hemopexin-like_repeat"/>
</dbReference>
<feature type="repeat" description="Hemopexin" evidence="11">
    <location>
        <begin position="246"/>
        <end position="294"/>
    </location>
</feature>
<dbReference type="SMART" id="SM00120">
    <property type="entry name" value="HX"/>
    <property type="match status" value="2"/>
</dbReference>
<keyword evidence="6 9" id="KW-0862">Zinc</keyword>
<keyword evidence="2" id="KW-0645">Protease</keyword>
<gene>
    <name evidence="13" type="ORF">OSB1V03_LOCUS16529</name>
</gene>
<feature type="binding site" evidence="10">
    <location>
        <position position="165"/>
    </location>
    <ligand>
        <name>Zn(2+)</name>
        <dbReference type="ChEBI" id="CHEBI:29105"/>
        <label>1</label>
    </ligand>
</feature>
<feature type="active site" evidence="8">
    <location>
        <position position="189"/>
    </location>
</feature>
<evidence type="ECO:0000256" key="9">
    <source>
        <dbReference type="PIRSR" id="PIRSR001191-2"/>
    </source>
</evidence>
<comment type="similarity">
    <text evidence="1">Belongs to the peptidase M10A family.</text>
</comment>
<feature type="binding site" evidence="10">
    <location>
        <position position="146"/>
    </location>
    <ligand>
        <name>Ca(2+)</name>
        <dbReference type="ChEBI" id="CHEBI:29108"/>
        <label>3</label>
    </ligand>
</feature>
<dbReference type="InterPro" id="IPR024079">
    <property type="entry name" value="MetalloPept_cat_dom_sf"/>
</dbReference>
<feature type="binding site" evidence="9">
    <location>
        <position position="192"/>
    </location>
    <ligand>
        <name>Zn(2+)</name>
        <dbReference type="ChEBI" id="CHEBI:29105"/>
        <label>2</label>
        <note>catalytic</note>
    </ligand>
</feature>
<feature type="binding site" evidence="10">
    <location>
        <position position="299"/>
    </location>
    <ligand>
        <name>Ca(2+)</name>
        <dbReference type="ChEBI" id="CHEBI:29108"/>
        <label>4</label>
    </ligand>
</feature>
<evidence type="ECO:0000313" key="13">
    <source>
        <dbReference type="EMBL" id="CAD7636152.1"/>
    </source>
</evidence>
<comment type="cofactor">
    <cofactor evidence="10">
        <name>Ca(2+)</name>
        <dbReference type="ChEBI" id="CHEBI:29108"/>
    </cofactor>
    <text evidence="10">Can bind about 5 Ca(2+) ions per subunit.</text>
</comment>
<dbReference type="GO" id="GO:0030198">
    <property type="term" value="P:extracellular matrix organization"/>
    <property type="evidence" value="ECO:0007669"/>
    <property type="project" value="TreeGrafter"/>
</dbReference>
<dbReference type="Pfam" id="PF00413">
    <property type="entry name" value="Peptidase_M10"/>
    <property type="match status" value="1"/>
</dbReference>
<dbReference type="InterPro" id="IPR021190">
    <property type="entry name" value="Pept_M10A"/>
</dbReference>
<dbReference type="PANTHER" id="PTHR10201:SF291">
    <property type="entry name" value="MATRIX METALLOPROTEINASE 1, ISOFORM C-RELATED"/>
    <property type="match status" value="1"/>
</dbReference>
<feature type="binding site" evidence="10">
    <location>
        <position position="206"/>
    </location>
    <ligand>
        <name>Zn(2+)</name>
        <dbReference type="ChEBI" id="CHEBI:29105"/>
        <label>2</label>
        <note>catalytic</note>
    </ligand>
</feature>
<comment type="cofactor">
    <cofactor evidence="10">
        <name>Zn(2+)</name>
        <dbReference type="ChEBI" id="CHEBI:29105"/>
    </cofactor>
    <text evidence="10">Binds 2 Zn(2+) ions per subunit.</text>
</comment>
<evidence type="ECO:0000256" key="1">
    <source>
        <dbReference type="ARBA" id="ARBA00010370"/>
    </source>
</evidence>
<reference evidence="13" key="1">
    <citation type="submission" date="2020-11" db="EMBL/GenBank/DDBJ databases">
        <authorList>
            <person name="Tran Van P."/>
        </authorList>
    </citation>
    <scope>NUCLEOTIDE SEQUENCE</scope>
</reference>
<feature type="binding site" evidence="10">
    <location>
        <position position="168"/>
    </location>
    <ligand>
        <name>Ca(2+)</name>
        <dbReference type="ChEBI" id="CHEBI:29108"/>
        <label>1</label>
    </ligand>
</feature>
<feature type="binding site" evidence="10">
    <location>
        <position position="161"/>
    </location>
    <ligand>
        <name>Ca(2+)</name>
        <dbReference type="ChEBI" id="CHEBI:29108"/>
        <label>2</label>
    </ligand>
</feature>
<feature type="non-terminal residue" evidence="13">
    <location>
        <position position="1"/>
    </location>
</feature>
<dbReference type="GO" id="GO:0006508">
    <property type="term" value="P:proteolysis"/>
    <property type="evidence" value="ECO:0007669"/>
    <property type="project" value="UniProtKB-KW"/>
</dbReference>
<feature type="binding site" evidence="10">
    <location>
        <position position="154"/>
    </location>
    <ligand>
        <name>Zn(2+)</name>
        <dbReference type="ChEBI" id="CHEBI:29105"/>
        <label>1</label>
    </ligand>
</feature>
<feature type="repeat" description="Hemopexin" evidence="11">
    <location>
        <begin position="295"/>
        <end position="340"/>
    </location>
</feature>
<dbReference type="InterPro" id="IPR033739">
    <property type="entry name" value="M10A_MMP"/>
</dbReference>
<dbReference type="PRINTS" id="PR00138">
    <property type="entry name" value="MATRIXIN"/>
</dbReference>
<feature type="binding site" evidence="10">
    <location>
        <position position="147"/>
    </location>
    <ligand>
        <name>Ca(2+)</name>
        <dbReference type="ChEBI" id="CHEBI:29108"/>
        <label>3</label>
    </ligand>
</feature>
<dbReference type="EMBL" id="CAJPIZ010018525">
    <property type="protein sequence ID" value="CAG2116570.1"/>
    <property type="molecule type" value="Genomic_DNA"/>
</dbReference>
<evidence type="ECO:0000256" key="5">
    <source>
        <dbReference type="ARBA" id="ARBA00022801"/>
    </source>
</evidence>
<dbReference type="GO" id="GO:0004222">
    <property type="term" value="F:metalloendopeptidase activity"/>
    <property type="evidence" value="ECO:0007669"/>
    <property type="project" value="InterPro"/>
</dbReference>
<keyword evidence="4" id="KW-0732">Signal</keyword>